<dbReference type="Pfam" id="PF03551">
    <property type="entry name" value="PadR"/>
    <property type="match status" value="1"/>
</dbReference>
<proteinExistence type="predicted"/>
<dbReference type="InterPro" id="IPR036390">
    <property type="entry name" value="WH_DNA-bd_sf"/>
</dbReference>
<name>A0A931B177_9ACTN</name>
<dbReference type="AlphaFoldDB" id="A0A931B177"/>
<dbReference type="PANTHER" id="PTHR33169">
    <property type="entry name" value="PADR-FAMILY TRANSCRIPTIONAL REGULATOR"/>
    <property type="match status" value="1"/>
</dbReference>
<gene>
    <name evidence="2" type="ORF">I2501_10850</name>
</gene>
<comment type="caution">
    <text evidence="2">The sequence shown here is derived from an EMBL/GenBank/DDBJ whole genome shotgun (WGS) entry which is preliminary data.</text>
</comment>
<dbReference type="SUPFAM" id="SSF46785">
    <property type="entry name" value="Winged helix' DNA-binding domain"/>
    <property type="match status" value="1"/>
</dbReference>
<dbReference type="InterPro" id="IPR036388">
    <property type="entry name" value="WH-like_DNA-bd_sf"/>
</dbReference>
<dbReference type="Proteomes" id="UP000657385">
    <property type="component" value="Unassembled WGS sequence"/>
</dbReference>
<keyword evidence="3" id="KW-1185">Reference proteome</keyword>
<reference evidence="2" key="1">
    <citation type="submission" date="2020-11" db="EMBL/GenBank/DDBJ databases">
        <title>Isolation and identification of active actinomycetes.</title>
        <authorList>
            <person name="Yu B."/>
        </authorList>
    </citation>
    <scope>NUCLEOTIDE SEQUENCE</scope>
    <source>
        <strain evidence="2">NEAU-YB345</strain>
    </source>
</reference>
<protein>
    <submittedName>
        <fullName evidence="2">PadR family transcriptional regulator</fullName>
    </submittedName>
</protein>
<feature type="domain" description="Transcription regulator PadR N-terminal" evidence="1">
    <location>
        <begin position="19"/>
        <end position="94"/>
    </location>
</feature>
<organism evidence="2 3">
    <name type="scientific">Streptacidiphilus fuscans</name>
    <dbReference type="NCBI Taxonomy" id="2789292"/>
    <lineage>
        <taxon>Bacteria</taxon>
        <taxon>Bacillati</taxon>
        <taxon>Actinomycetota</taxon>
        <taxon>Actinomycetes</taxon>
        <taxon>Kitasatosporales</taxon>
        <taxon>Streptomycetaceae</taxon>
        <taxon>Streptacidiphilus</taxon>
    </lineage>
</organism>
<dbReference type="Gene3D" id="1.10.10.10">
    <property type="entry name" value="Winged helix-like DNA-binding domain superfamily/Winged helix DNA-binding domain"/>
    <property type="match status" value="1"/>
</dbReference>
<evidence type="ECO:0000259" key="1">
    <source>
        <dbReference type="Pfam" id="PF03551"/>
    </source>
</evidence>
<dbReference type="InterPro" id="IPR005149">
    <property type="entry name" value="Tscrpt_reg_PadR_N"/>
</dbReference>
<dbReference type="PANTHER" id="PTHR33169:SF27">
    <property type="entry name" value="TRANSCRIPTIONAL REGULATOR PADR FAMILY PROTEIN"/>
    <property type="match status" value="1"/>
</dbReference>
<evidence type="ECO:0000313" key="2">
    <source>
        <dbReference type="EMBL" id="MBF9068529.1"/>
    </source>
</evidence>
<sequence length="228" mass="25311">MGGGPVAKRKLSNPLALAVLSACAEQPRHPYEIAQVLKQRGKHFSIKINFGSLYTVVQNLERHGFIEAVGSERDGRRPERTVYGVTEAGRAELRDWLSELLSVPAKEYPQFEAGLSLAGSLPPDEVLALLRKRLDALDEGIAAQEQMYATCVALLPRIFLVEAEYALAMRRAEAAWLRGLVAEMEDGTLSGMDGWREFYATGRPPQQWIDVEERARALWEEDPGFGSA</sequence>
<evidence type="ECO:0000313" key="3">
    <source>
        <dbReference type="Proteomes" id="UP000657385"/>
    </source>
</evidence>
<dbReference type="EMBL" id="JADPRT010000004">
    <property type="protein sequence ID" value="MBF9068529.1"/>
    <property type="molecule type" value="Genomic_DNA"/>
</dbReference>
<accession>A0A931B177</accession>
<dbReference type="InterPro" id="IPR052509">
    <property type="entry name" value="Metal_resp_DNA-bind_regulator"/>
</dbReference>